<evidence type="ECO:0000256" key="1">
    <source>
        <dbReference type="SAM" id="MobiDB-lite"/>
    </source>
</evidence>
<dbReference type="AlphaFoldDB" id="A0A8J5XII7"/>
<dbReference type="InterPro" id="IPR005331">
    <property type="entry name" value="Sulfotransferase"/>
</dbReference>
<feature type="region of interest" description="Disordered" evidence="1">
    <location>
        <begin position="54"/>
        <end position="83"/>
    </location>
</feature>
<sequence length="369" mass="40514">MRFGRRRWDACSAGRRWPLLVGAVGACALFWLAALQLSAWQARGASAASAASAASRLTEPRAHAPGPHDDAPAPPGHERGSSAVEEVQAELGAGVARAKAHARAREACSFAPVAHRPAVVYRGMQLWISDRYHFIFMRYQKVASTTSMVLARMYGARMLIQGERWDGRLPAKYADYYKFAFVRDPLRRLVSSYNFRRPGDCRPPLPRCVSNPRNRSQWHLPGGARRSAAVRERALMRFAAQIADGVASCAHMDVHFHPQAPWLVQPDGSPRELDFVGVTDGPVYARGWKAISLALALRPPVTDAVIANATRATLRAGRAEVAIPHDQRGLLVSARNLSARTAARICRLYAADYTCLRAMGVDVDSRCAQ</sequence>
<proteinExistence type="predicted"/>
<evidence type="ECO:0008006" key="4">
    <source>
        <dbReference type="Google" id="ProtNLM"/>
    </source>
</evidence>
<dbReference type="GO" id="GO:0008146">
    <property type="term" value="F:sulfotransferase activity"/>
    <property type="evidence" value="ECO:0007669"/>
    <property type="project" value="InterPro"/>
</dbReference>
<organism evidence="2 3">
    <name type="scientific">Diacronema lutheri</name>
    <name type="common">Unicellular marine alga</name>
    <name type="synonym">Monochrysis lutheri</name>
    <dbReference type="NCBI Taxonomy" id="2081491"/>
    <lineage>
        <taxon>Eukaryota</taxon>
        <taxon>Haptista</taxon>
        <taxon>Haptophyta</taxon>
        <taxon>Pavlovophyceae</taxon>
        <taxon>Pavlovales</taxon>
        <taxon>Pavlovaceae</taxon>
        <taxon>Diacronema</taxon>
    </lineage>
</organism>
<gene>
    <name evidence="2" type="ORF">KFE25_010200</name>
</gene>
<evidence type="ECO:0000313" key="3">
    <source>
        <dbReference type="Proteomes" id="UP000751190"/>
    </source>
</evidence>
<feature type="compositionally biased region" description="Basic and acidic residues" evidence="1">
    <location>
        <begin position="58"/>
        <end position="80"/>
    </location>
</feature>
<dbReference type="GO" id="GO:0016020">
    <property type="term" value="C:membrane"/>
    <property type="evidence" value="ECO:0007669"/>
    <property type="project" value="InterPro"/>
</dbReference>
<accession>A0A8J5XII7</accession>
<keyword evidence="3" id="KW-1185">Reference proteome</keyword>
<evidence type="ECO:0000313" key="2">
    <source>
        <dbReference type="EMBL" id="KAG8464832.1"/>
    </source>
</evidence>
<comment type="caution">
    <text evidence="2">The sequence shown here is derived from an EMBL/GenBank/DDBJ whole genome shotgun (WGS) entry which is preliminary data.</text>
</comment>
<reference evidence="2" key="1">
    <citation type="submission" date="2021-05" db="EMBL/GenBank/DDBJ databases">
        <title>The genome of the haptophyte Pavlova lutheri (Diacronema luteri, Pavlovales) - a model for lipid biosynthesis in eukaryotic algae.</title>
        <authorList>
            <person name="Hulatt C.J."/>
            <person name="Posewitz M.C."/>
        </authorList>
    </citation>
    <scope>NUCLEOTIDE SEQUENCE</scope>
    <source>
        <strain evidence="2">NIVA-4/92</strain>
    </source>
</reference>
<dbReference type="Pfam" id="PF03567">
    <property type="entry name" value="Sulfotransfer_2"/>
    <property type="match status" value="1"/>
</dbReference>
<name>A0A8J5XII7_DIALT</name>
<dbReference type="EMBL" id="JAGTXO010000012">
    <property type="protein sequence ID" value="KAG8464832.1"/>
    <property type="molecule type" value="Genomic_DNA"/>
</dbReference>
<protein>
    <recommendedName>
        <fullName evidence="4">Carbohydrate sulfotransferase</fullName>
    </recommendedName>
</protein>
<dbReference type="Proteomes" id="UP000751190">
    <property type="component" value="Unassembled WGS sequence"/>
</dbReference>
<dbReference type="PROSITE" id="PS51257">
    <property type="entry name" value="PROKAR_LIPOPROTEIN"/>
    <property type="match status" value="1"/>
</dbReference>